<protein>
    <submittedName>
        <fullName evidence="20">Diacylglycerol kinase</fullName>
    </submittedName>
</protein>
<dbReference type="GO" id="GO:0005886">
    <property type="term" value="C:plasma membrane"/>
    <property type="evidence" value="ECO:0007669"/>
    <property type="project" value="UniProtKB-SubCell"/>
</dbReference>
<name>A0A2U2X470_9FLAO</name>
<evidence type="ECO:0000256" key="19">
    <source>
        <dbReference type="SAM" id="Phobius"/>
    </source>
</evidence>
<evidence type="ECO:0000256" key="9">
    <source>
        <dbReference type="ARBA" id="ARBA00022840"/>
    </source>
</evidence>
<evidence type="ECO:0000256" key="8">
    <source>
        <dbReference type="ARBA" id="ARBA00022777"/>
    </source>
</evidence>
<feature type="transmembrane region" description="Helical" evidence="19">
    <location>
        <begin position="97"/>
        <end position="118"/>
    </location>
</feature>
<comment type="similarity">
    <text evidence="2">Belongs to the bacterial diacylglycerol kinase family.</text>
</comment>
<keyword evidence="4" id="KW-0444">Lipid biosynthesis</keyword>
<keyword evidence="5" id="KW-0808">Transferase</keyword>
<gene>
    <name evidence="20" type="ORF">DIS18_10090</name>
</gene>
<feature type="binding site" evidence="17">
    <location>
        <position position="77"/>
    </location>
    <ligand>
        <name>ATP</name>
        <dbReference type="ChEBI" id="CHEBI:30616"/>
    </ligand>
</feature>
<evidence type="ECO:0000256" key="5">
    <source>
        <dbReference type="ARBA" id="ARBA00022679"/>
    </source>
</evidence>
<keyword evidence="14" id="KW-1208">Phospholipid metabolism</keyword>
<accession>A0A2U2X470</accession>
<feature type="binding site" evidence="17">
    <location>
        <begin position="86"/>
        <end position="88"/>
    </location>
    <ligand>
        <name>ATP</name>
        <dbReference type="ChEBI" id="CHEBI:30616"/>
    </ligand>
</feature>
<evidence type="ECO:0000256" key="10">
    <source>
        <dbReference type="ARBA" id="ARBA00022989"/>
    </source>
</evidence>
<evidence type="ECO:0000313" key="21">
    <source>
        <dbReference type="Proteomes" id="UP000245375"/>
    </source>
</evidence>
<evidence type="ECO:0000256" key="2">
    <source>
        <dbReference type="ARBA" id="ARBA00005967"/>
    </source>
</evidence>
<dbReference type="PANTHER" id="PTHR34299:SF1">
    <property type="entry name" value="DIACYLGLYCEROL KINASE"/>
    <property type="match status" value="1"/>
</dbReference>
<organism evidence="20 21">
    <name type="scientific">Algibacter marinivivus</name>
    <dbReference type="NCBI Taxonomy" id="2100723"/>
    <lineage>
        <taxon>Bacteria</taxon>
        <taxon>Pseudomonadati</taxon>
        <taxon>Bacteroidota</taxon>
        <taxon>Flavobacteriia</taxon>
        <taxon>Flavobacteriales</taxon>
        <taxon>Flavobacteriaceae</taxon>
        <taxon>Algibacter</taxon>
    </lineage>
</organism>
<evidence type="ECO:0000313" key="20">
    <source>
        <dbReference type="EMBL" id="PWH82585.1"/>
    </source>
</evidence>
<keyword evidence="8 20" id="KW-0418">Kinase</keyword>
<evidence type="ECO:0000256" key="6">
    <source>
        <dbReference type="ARBA" id="ARBA00022692"/>
    </source>
</evidence>
<feature type="binding site" evidence="18">
    <location>
        <position position="29"/>
    </location>
    <ligand>
        <name>a divalent metal cation</name>
        <dbReference type="ChEBI" id="CHEBI:60240"/>
    </ligand>
</feature>
<dbReference type="InterPro" id="IPR000829">
    <property type="entry name" value="DAGK"/>
</dbReference>
<comment type="cofactor">
    <cofactor evidence="18">
        <name>Mg(2+)</name>
        <dbReference type="ChEBI" id="CHEBI:18420"/>
    </cofactor>
    <text evidence="18">Mn(2+), Zn(2+), Cd(2+) and Co(2+) support activity to lesser extents.</text>
</comment>
<dbReference type="PANTHER" id="PTHR34299">
    <property type="entry name" value="DIACYLGLYCEROL KINASE"/>
    <property type="match status" value="1"/>
</dbReference>
<evidence type="ECO:0000256" key="12">
    <source>
        <dbReference type="ARBA" id="ARBA00023136"/>
    </source>
</evidence>
<comment type="caution">
    <text evidence="20">The sequence shown here is derived from an EMBL/GenBank/DDBJ whole genome shotgun (WGS) entry which is preliminary data.</text>
</comment>
<keyword evidence="12 19" id="KW-0472">Membrane</keyword>
<keyword evidence="6 19" id="KW-0812">Transmembrane</keyword>
<dbReference type="AlphaFoldDB" id="A0A2U2X470"/>
<reference evidence="21" key="3">
    <citation type="submission" date="2018-05" db="EMBL/GenBank/DDBJ databases">
        <authorList>
            <person name="Lu D."/>
        </authorList>
    </citation>
    <scope>NUCLEOTIDE SEQUENCE [LARGE SCALE GENOMIC DNA]</scope>
    <source>
        <strain evidence="21">ZY111</strain>
    </source>
</reference>
<dbReference type="Proteomes" id="UP000245375">
    <property type="component" value="Unassembled WGS sequence"/>
</dbReference>
<dbReference type="GO" id="GO:0005524">
    <property type="term" value="F:ATP binding"/>
    <property type="evidence" value="ECO:0007669"/>
    <property type="project" value="UniProtKB-KW"/>
</dbReference>
<keyword evidence="7 17" id="KW-0547">Nucleotide-binding</keyword>
<comment type="subcellular location">
    <subcellularLocation>
        <location evidence="1">Cell membrane</location>
        <topology evidence="1">Multi-pass membrane protein</topology>
    </subcellularLocation>
</comment>
<dbReference type="EMBL" id="QFRI01000002">
    <property type="protein sequence ID" value="PWH82585.1"/>
    <property type="molecule type" value="Genomic_DNA"/>
</dbReference>
<evidence type="ECO:0000256" key="13">
    <source>
        <dbReference type="ARBA" id="ARBA00023209"/>
    </source>
</evidence>
<sequence>MPKKESFIKNRLKSVGYAFKGALLLLKTEASIKIQFVIAIIVTIAGFYFEISSNEWIVQLLAIGLVMSIEGINTAIEEIANFIHPEQHPKIGLIKDIAAGAVFIASVFASIVGLIIYLPKIF</sequence>
<reference evidence="21" key="2">
    <citation type="submission" date="2018-05" db="EMBL/GenBank/DDBJ databases">
        <title>Algibacter marinivivus sp. nov., isolated from sample around a algae.</title>
        <authorList>
            <person name="Lu D."/>
        </authorList>
    </citation>
    <scope>NUCLEOTIDE SEQUENCE [LARGE SCALE GENOMIC DNA]</scope>
    <source>
        <strain evidence="21">ZY111</strain>
    </source>
</reference>
<dbReference type="InterPro" id="IPR036945">
    <property type="entry name" value="DAGK_sf"/>
</dbReference>
<proteinExistence type="inferred from homology"/>
<feature type="binding site" evidence="17">
    <location>
        <position position="29"/>
    </location>
    <ligand>
        <name>ATP</name>
        <dbReference type="ChEBI" id="CHEBI:30616"/>
    </ligand>
</feature>
<dbReference type="GO" id="GO:0046872">
    <property type="term" value="F:metal ion binding"/>
    <property type="evidence" value="ECO:0007669"/>
    <property type="project" value="UniProtKB-KW"/>
</dbReference>
<feature type="binding site" evidence="16">
    <location>
        <position position="70"/>
    </location>
    <ligand>
        <name>substrate</name>
    </ligand>
</feature>
<dbReference type="RefSeq" id="WP_109352952.1">
    <property type="nucleotide sequence ID" value="NZ_QFRI01000002.1"/>
</dbReference>
<dbReference type="Pfam" id="PF01219">
    <property type="entry name" value="DAGK_prokar"/>
    <property type="match status" value="1"/>
</dbReference>
<keyword evidence="10 19" id="KW-1133">Transmembrane helix</keyword>
<dbReference type="Gene3D" id="1.10.287.3610">
    <property type="match status" value="1"/>
</dbReference>
<evidence type="ECO:0000256" key="11">
    <source>
        <dbReference type="ARBA" id="ARBA00023098"/>
    </source>
</evidence>
<feature type="active site" description="Proton acceptor" evidence="15">
    <location>
        <position position="70"/>
    </location>
</feature>
<feature type="binding site" evidence="17">
    <location>
        <position position="17"/>
    </location>
    <ligand>
        <name>ATP</name>
        <dbReference type="ChEBI" id="CHEBI:30616"/>
    </ligand>
</feature>
<keyword evidence="9 17" id="KW-0067">ATP-binding</keyword>
<keyword evidence="11" id="KW-0443">Lipid metabolism</keyword>
<evidence type="ECO:0000256" key="1">
    <source>
        <dbReference type="ARBA" id="ARBA00004651"/>
    </source>
</evidence>
<evidence type="ECO:0000256" key="17">
    <source>
        <dbReference type="PIRSR" id="PIRSR600829-3"/>
    </source>
</evidence>
<evidence type="ECO:0000256" key="14">
    <source>
        <dbReference type="ARBA" id="ARBA00023264"/>
    </source>
</evidence>
<feature type="binding site" evidence="17">
    <location>
        <begin position="95"/>
        <end position="96"/>
    </location>
    <ligand>
        <name>ATP</name>
        <dbReference type="ChEBI" id="CHEBI:30616"/>
    </ligand>
</feature>
<dbReference type="CDD" id="cd14265">
    <property type="entry name" value="UDPK_IM_like"/>
    <property type="match status" value="1"/>
</dbReference>
<dbReference type="GO" id="GO:0016301">
    <property type="term" value="F:kinase activity"/>
    <property type="evidence" value="ECO:0007669"/>
    <property type="project" value="UniProtKB-KW"/>
</dbReference>
<feature type="binding site" evidence="18">
    <location>
        <position position="77"/>
    </location>
    <ligand>
        <name>a divalent metal cation</name>
        <dbReference type="ChEBI" id="CHEBI:60240"/>
    </ligand>
</feature>
<evidence type="ECO:0000256" key="4">
    <source>
        <dbReference type="ARBA" id="ARBA00022516"/>
    </source>
</evidence>
<dbReference type="GO" id="GO:0008654">
    <property type="term" value="P:phospholipid biosynthetic process"/>
    <property type="evidence" value="ECO:0007669"/>
    <property type="project" value="UniProtKB-KW"/>
</dbReference>
<keyword evidence="13" id="KW-0594">Phospholipid biosynthesis</keyword>
<feature type="transmembrane region" description="Helical" evidence="19">
    <location>
        <begin position="34"/>
        <end position="51"/>
    </location>
</feature>
<keyword evidence="21" id="KW-1185">Reference proteome</keyword>
<evidence type="ECO:0000256" key="18">
    <source>
        <dbReference type="PIRSR" id="PIRSR600829-4"/>
    </source>
</evidence>
<evidence type="ECO:0000256" key="15">
    <source>
        <dbReference type="PIRSR" id="PIRSR600829-1"/>
    </source>
</evidence>
<evidence type="ECO:0000256" key="7">
    <source>
        <dbReference type="ARBA" id="ARBA00022741"/>
    </source>
</evidence>
<reference evidence="20 21" key="1">
    <citation type="submission" date="2018-05" db="EMBL/GenBank/DDBJ databases">
        <title>Algibacter marinivivus sp. nov., isolated from sample around a algae.</title>
        <authorList>
            <person name="Zhong X."/>
        </authorList>
    </citation>
    <scope>NUCLEOTIDE SEQUENCE [LARGE SCALE GENOMIC DNA]</scope>
    <source>
        <strain evidence="20 21">ZY111</strain>
    </source>
</reference>
<keyword evidence="18" id="KW-0460">Magnesium</keyword>
<evidence type="ECO:0000256" key="3">
    <source>
        <dbReference type="ARBA" id="ARBA00022475"/>
    </source>
</evidence>
<dbReference type="InterPro" id="IPR033717">
    <property type="entry name" value="UDPK"/>
</dbReference>
<keyword evidence="18" id="KW-0479">Metal-binding</keyword>
<keyword evidence="3" id="KW-1003">Cell membrane</keyword>
<evidence type="ECO:0000256" key="16">
    <source>
        <dbReference type="PIRSR" id="PIRSR600829-2"/>
    </source>
</evidence>
<dbReference type="OrthoDB" id="1493837at2"/>